<keyword evidence="2" id="KW-1185">Reference proteome</keyword>
<comment type="caution">
    <text evidence="1">The sequence shown here is derived from an EMBL/GenBank/DDBJ whole genome shotgun (WGS) entry which is preliminary data.</text>
</comment>
<evidence type="ECO:0000313" key="1">
    <source>
        <dbReference type="EMBL" id="OMO93184.1"/>
    </source>
</evidence>
<gene>
    <name evidence="1" type="ORF">CCACVL1_06591</name>
</gene>
<evidence type="ECO:0000313" key="2">
    <source>
        <dbReference type="Proteomes" id="UP000188268"/>
    </source>
</evidence>
<name>A0A1R3JEC9_COCAP</name>
<sequence>MQRQKYQLVGELVEASTQLGTTEWEESV</sequence>
<protein>
    <submittedName>
        <fullName evidence="1">Uncharacterized protein</fullName>
    </submittedName>
</protein>
<proteinExistence type="predicted"/>
<dbReference type="Gramene" id="OMO93184">
    <property type="protein sequence ID" value="OMO93184"/>
    <property type="gene ID" value="CCACVL1_06591"/>
</dbReference>
<organism evidence="1 2">
    <name type="scientific">Corchorus capsularis</name>
    <name type="common">Jute</name>
    <dbReference type="NCBI Taxonomy" id="210143"/>
    <lineage>
        <taxon>Eukaryota</taxon>
        <taxon>Viridiplantae</taxon>
        <taxon>Streptophyta</taxon>
        <taxon>Embryophyta</taxon>
        <taxon>Tracheophyta</taxon>
        <taxon>Spermatophyta</taxon>
        <taxon>Magnoliopsida</taxon>
        <taxon>eudicotyledons</taxon>
        <taxon>Gunneridae</taxon>
        <taxon>Pentapetalae</taxon>
        <taxon>rosids</taxon>
        <taxon>malvids</taxon>
        <taxon>Malvales</taxon>
        <taxon>Malvaceae</taxon>
        <taxon>Grewioideae</taxon>
        <taxon>Apeibeae</taxon>
        <taxon>Corchorus</taxon>
    </lineage>
</organism>
<reference evidence="1 2" key="1">
    <citation type="submission" date="2013-09" db="EMBL/GenBank/DDBJ databases">
        <title>Corchorus capsularis genome sequencing.</title>
        <authorList>
            <person name="Alam M."/>
            <person name="Haque M.S."/>
            <person name="Islam M.S."/>
            <person name="Emdad E.M."/>
            <person name="Islam M.M."/>
            <person name="Ahmed B."/>
            <person name="Halim A."/>
            <person name="Hossen Q.M.M."/>
            <person name="Hossain M.Z."/>
            <person name="Ahmed R."/>
            <person name="Khan M.M."/>
            <person name="Islam R."/>
            <person name="Rashid M.M."/>
            <person name="Khan S.A."/>
            <person name="Rahman M.S."/>
            <person name="Alam M."/>
        </authorList>
    </citation>
    <scope>NUCLEOTIDE SEQUENCE [LARGE SCALE GENOMIC DNA]</scope>
    <source>
        <strain evidence="2">cv. CVL-1</strain>
        <tissue evidence="1">Whole seedling</tissue>
    </source>
</reference>
<accession>A0A1R3JEC9</accession>
<dbReference type="EMBL" id="AWWV01008099">
    <property type="protein sequence ID" value="OMO93184.1"/>
    <property type="molecule type" value="Genomic_DNA"/>
</dbReference>
<dbReference type="Proteomes" id="UP000188268">
    <property type="component" value="Unassembled WGS sequence"/>
</dbReference>
<dbReference type="AlphaFoldDB" id="A0A1R3JEC9"/>